<dbReference type="AlphaFoldDB" id="A0A1X2GPL0"/>
<gene>
    <name evidence="1" type="ORF">DM01DRAFT_1230207</name>
</gene>
<dbReference type="Proteomes" id="UP000242146">
    <property type="component" value="Unassembled WGS sequence"/>
</dbReference>
<evidence type="ECO:0000313" key="1">
    <source>
        <dbReference type="EMBL" id="ORX57601.1"/>
    </source>
</evidence>
<protein>
    <submittedName>
        <fullName evidence="1">Uncharacterized protein</fullName>
    </submittedName>
</protein>
<evidence type="ECO:0000313" key="2">
    <source>
        <dbReference type="Proteomes" id="UP000242146"/>
    </source>
</evidence>
<organism evidence="1 2">
    <name type="scientific">Hesseltinella vesiculosa</name>
    <dbReference type="NCBI Taxonomy" id="101127"/>
    <lineage>
        <taxon>Eukaryota</taxon>
        <taxon>Fungi</taxon>
        <taxon>Fungi incertae sedis</taxon>
        <taxon>Mucoromycota</taxon>
        <taxon>Mucoromycotina</taxon>
        <taxon>Mucoromycetes</taxon>
        <taxon>Mucorales</taxon>
        <taxon>Cunninghamellaceae</taxon>
        <taxon>Hesseltinella</taxon>
    </lineage>
</organism>
<accession>A0A1X2GPL0</accession>
<sequence length="109" mass="12327">MQDQSKRSLLPSSEKHGLPHLLQSESRLTCQPKHQPSHVSHFVENCPQPFVGTAASLTRSVLSSTVDEMVIVWGKHVVEYLQGFATIYLQADLQHRKWPVADVIHMRST</sequence>
<reference evidence="1 2" key="1">
    <citation type="submission" date="2016-07" db="EMBL/GenBank/DDBJ databases">
        <title>Pervasive Adenine N6-methylation of Active Genes in Fungi.</title>
        <authorList>
            <consortium name="DOE Joint Genome Institute"/>
            <person name="Mondo S.J."/>
            <person name="Dannebaum R.O."/>
            <person name="Kuo R.C."/>
            <person name="Labutti K."/>
            <person name="Haridas S."/>
            <person name="Kuo A."/>
            <person name="Salamov A."/>
            <person name="Ahrendt S.R."/>
            <person name="Lipzen A."/>
            <person name="Sullivan W."/>
            <person name="Andreopoulos W.B."/>
            <person name="Clum A."/>
            <person name="Lindquist E."/>
            <person name="Daum C."/>
            <person name="Ramamoorthy G.K."/>
            <person name="Gryganskyi A."/>
            <person name="Culley D."/>
            <person name="Magnuson J.K."/>
            <person name="James T.Y."/>
            <person name="O'Malley M.A."/>
            <person name="Stajich J.E."/>
            <person name="Spatafora J.W."/>
            <person name="Visel A."/>
            <person name="Grigoriev I.V."/>
        </authorList>
    </citation>
    <scope>NUCLEOTIDE SEQUENCE [LARGE SCALE GENOMIC DNA]</scope>
    <source>
        <strain evidence="1 2">NRRL 3301</strain>
    </source>
</reference>
<dbReference type="EMBL" id="MCGT01000008">
    <property type="protein sequence ID" value="ORX57601.1"/>
    <property type="molecule type" value="Genomic_DNA"/>
</dbReference>
<keyword evidence="2" id="KW-1185">Reference proteome</keyword>
<proteinExistence type="predicted"/>
<name>A0A1X2GPL0_9FUNG</name>
<comment type="caution">
    <text evidence="1">The sequence shown here is derived from an EMBL/GenBank/DDBJ whole genome shotgun (WGS) entry which is preliminary data.</text>
</comment>